<evidence type="ECO:0000256" key="2">
    <source>
        <dbReference type="ARBA" id="ARBA00023002"/>
    </source>
</evidence>
<dbReference type="SUPFAM" id="SSF55469">
    <property type="entry name" value="FMN-dependent nitroreductase-like"/>
    <property type="match status" value="1"/>
</dbReference>
<comment type="caution">
    <text evidence="4">The sequence shown here is derived from an EMBL/GenBank/DDBJ whole genome shotgun (WGS) entry which is preliminary data.</text>
</comment>
<proteinExistence type="inferred from homology"/>
<dbReference type="RefSeq" id="WP_283713869.1">
    <property type="nucleotide sequence ID" value="NZ_JASJEW010000007.1"/>
</dbReference>
<evidence type="ECO:0000256" key="1">
    <source>
        <dbReference type="ARBA" id="ARBA00007118"/>
    </source>
</evidence>
<sequence>MPLLDAIAQRHSVRSYLPDPIGPEDRERLSALVADANRTPGLSFRLAFDEPRAFSSSLPAYGAFKGVTNYLVCAGERSLHLSQDVGYAGELIVLEAQEMGLNSCWVGLTYKHGIVRGGLAPDEKLVCVVALGHGAGSGSTHPVKPLEKLCTVEGGVEAPAWFQEGMWAAQLAPTAMNQQRFHITYRGGTVRAEALPAPYADVDLGIVKRHFELGAGAENVCWA</sequence>
<feature type="domain" description="Putative nitroreductase TM1586" evidence="3">
    <location>
        <begin position="3"/>
        <end position="215"/>
    </location>
</feature>
<keyword evidence="2" id="KW-0560">Oxidoreductase</keyword>
<accession>A0ABT6ZJA9</accession>
<name>A0ABT6ZJA9_9ACTN</name>
<reference evidence="4" key="1">
    <citation type="submission" date="2023-05" db="EMBL/GenBank/DDBJ databases">
        <title>[olsenella] sp. nov., isolated from a pig farm feces dump.</title>
        <authorList>
            <person name="Chang Y.-H."/>
        </authorList>
    </citation>
    <scope>NUCLEOTIDE SEQUENCE</scope>
    <source>
        <strain evidence="4">YH-ols2217</strain>
    </source>
</reference>
<evidence type="ECO:0000313" key="4">
    <source>
        <dbReference type="EMBL" id="MDJ1129136.1"/>
    </source>
</evidence>
<dbReference type="PANTHER" id="PTHR43673">
    <property type="entry name" value="NAD(P)H NITROREDUCTASE YDGI-RELATED"/>
    <property type="match status" value="1"/>
</dbReference>
<dbReference type="InterPro" id="IPR029478">
    <property type="entry name" value="TM1586_NiRdase"/>
</dbReference>
<comment type="similarity">
    <text evidence="1">Belongs to the nitroreductase family.</text>
</comment>
<dbReference type="EMBL" id="JASJEX010000002">
    <property type="protein sequence ID" value="MDJ1129136.1"/>
    <property type="molecule type" value="Genomic_DNA"/>
</dbReference>
<dbReference type="Pfam" id="PF14512">
    <property type="entry name" value="TM1586_NiRdase"/>
    <property type="match status" value="1"/>
</dbReference>
<evidence type="ECO:0000313" key="5">
    <source>
        <dbReference type="Proteomes" id="UP001431693"/>
    </source>
</evidence>
<dbReference type="Proteomes" id="UP001431693">
    <property type="component" value="Unassembled WGS sequence"/>
</dbReference>
<gene>
    <name evidence="4" type="ORF">QJ043_03430</name>
</gene>
<dbReference type="Gene3D" id="3.40.109.10">
    <property type="entry name" value="NADH Oxidase"/>
    <property type="match status" value="1"/>
</dbReference>
<dbReference type="PANTHER" id="PTHR43673:SF10">
    <property type="entry name" value="NADH DEHYDROGENASE_NAD(P)H NITROREDUCTASE XCC3605-RELATED"/>
    <property type="match status" value="1"/>
</dbReference>
<evidence type="ECO:0000259" key="3">
    <source>
        <dbReference type="Pfam" id="PF14512"/>
    </source>
</evidence>
<dbReference type="InterPro" id="IPR000415">
    <property type="entry name" value="Nitroreductase-like"/>
</dbReference>
<keyword evidence="5" id="KW-1185">Reference proteome</keyword>
<protein>
    <submittedName>
        <fullName evidence="4">Nitroreductase family protein</fullName>
    </submittedName>
</protein>
<organism evidence="4 5">
    <name type="scientific">Kribbibacterium absianum</name>
    <dbReference type="NCBI Taxonomy" id="3044210"/>
    <lineage>
        <taxon>Bacteria</taxon>
        <taxon>Bacillati</taxon>
        <taxon>Actinomycetota</taxon>
        <taxon>Coriobacteriia</taxon>
        <taxon>Coriobacteriales</taxon>
        <taxon>Kribbibacteriaceae</taxon>
        <taxon>Kribbibacterium</taxon>
    </lineage>
</organism>